<protein>
    <submittedName>
        <fullName evidence="2">Uncharacterized protein</fullName>
    </submittedName>
</protein>
<feature type="region of interest" description="Disordered" evidence="1">
    <location>
        <begin position="1"/>
        <end position="55"/>
    </location>
</feature>
<evidence type="ECO:0000313" key="3">
    <source>
        <dbReference type="Proteomes" id="UP000030653"/>
    </source>
</evidence>
<proteinExistence type="predicted"/>
<evidence type="ECO:0000313" key="2">
    <source>
        <dbReference type="EMBL" id="EJU02079.1"/>
    </source>
</evidence>
<feature type="compositionally biased region" description="Low complexity" evidence="1">
    <location>
        <begin position="1"/>
        <end position="17"/>
    </location>
</feature>
<gene>
    <name evidence="2" type="ORF">DACRYDRAFT_15499</name>
</gene>
<dbReference type="Proteomes" id="UP000030653">
    <property type="component" value="Unassembled WGS sequence"/>
</dbReference>
<dbReference type="EMBL" id="JH795862">
    <property type="protein sequence ID" value="EJU02079.1"/>
    <property type="molecule type" value="Genomic_DNA"/>
</dbReference>
<dbReference type="GeneID" id="63686174"/>
<evidence type="ECO:0000256" key="1">
    <source>
        <dbReference type="SAM" id="MobiDB-lite"/>
    </source>
</evidence>
<dbReference type="HOGENOM" id="CLU_1441009_0_0_1"/>
<reference evidence="2 3" key="1">
    <citation type="journal article" date="2012" name="Science">
        <title>The Paleozoic origin of enzymatic lignin decomposition reconstructed from 31 fungal genomes.</title>
        <authorList>
            <person name="Floudas D."/>
            <person name="Binder M."/>
            <person name="Riley R."/>
            <person name="Barry K."/>
            <person name="Blanchette R.A."/>
            <person name="Henrissat B."/>
            <person name="Martinez A.T."/>
            <person name="Otillar R."/>
            <person name="Spatafora J.W."/>
            <person name="Yadav J.S."/>
            <person name="Aerts A."/>
            <person name="Benoit I."/>
            <person name="Boyd A."/>
            <person name="Carlson A."/>
            <person name="Copeland A."/>
            <person name="Coutinho P.M."/>
            <person name="de Vries R.P."/>
            <person name="Ferreira P."/>
            <person name="Findley K."/>
            <person name="Foster B."/>
            <person name="Gaskell J."/>
            <person name="Glotzer D."/>
            <person name="Gorecki P."/>
            <person name="Heitman J."/>
            <person name="Hesse C."/>
            <person name="Hori C."/>
            <person name="Igarashi K."/>
            <person name="Jurgens J.A."/>
            <person name="Kallen N."/>
            <person name="Kersten P."/>
            <person name="Kohler A."/>
            <person name="Kuees U."/>
            <person name="Kumar T.K.A."/>
            <person name="Kuo A."/>
            <person name="LaButti K."/>
            <person name="Larrondo L.F."/>
            <person name="Lindquist E."/>
            <person name="Ling A."/>
            <person name="Lombard V."/>
            <person name="Lucas S."/>
            <person name="Lundell T."/>
            <person name="Martin R."/>
            <person name="McLaughlin D.J."/>
            <person name="Morgenstern I."/>
            <person name="Morin E."/>
            <person name="Murat C."/>
            <person name="Nagy L.G."/>
            <person name="Nolan M."/>
            <person name="Ohm R.A."/>
            <person name="Patyshakuliyeva A."/>
            <person name="Rokas A."/>
            <person name="Ruiz-Duenas F.J."/>
            <person name="Sabat G."/>
            <person name="Salamov A."/>
            <person name="Samejima M."/>
            <person name="Schmutz J."/>
            <person name="Slot J.C."/>
            <person name="St John F."/>
            <person name="Stenlid J."/>
            <person name="Sun H."/>
            <person name="Sun S."/>
            <person name="Syed K."/>
            <person name="Tsang A."/>
            <person name="Wiebenga A."/>
            <person name="Young D."/>
            <person name="Pisabarro A."/>
            <person name="Eastwood D.C."/>
            <person name="Martin F."/>
            <person name="Cullen D."/>
            <person name="Grigoriev I.V."/>
            <person name="Hibbett D.S."/>
        </authorList>
    </citation>
    <scope>NUCLEOTIDE SEQUENCE [LARGE SCALE GENOMIC DNA]</scope>
    <source>
        <strain evidence="2 3">DJM-731 SS1</strain>
    </source>
</reference>
<accession>M5FZZ6</accession>
<dbReference type="RefSeq" id="XP_040628976.1">
    <property type="nucleotide sequence ID" value="XM_040771112.1"/>
</dbReference>
<organism evidence="2 3">
    <name type="scientific">Dacryopinax primogenitus (strain DJM 731)</name>
    <name type="common">Brown rot fungus</name>
    <dbReference type="NCBI Taxonomy" id="1858805"/>
    <lineage>
        <taxon>Eukaryota</taxon>
        <taxon>Fungi</taxon>
        <taxon>Dikarya</taxon>
        <taxon>Basidiomycota</taxon>
        <taxon>Agaricomycotina</taxon>
        <taxon>Dacrymycetes</taxon>
        <taxon>Dacrymycetales</taxon>
        <taxon>Dacrymycetaceae</taxon>
        <taxon>Dacryopinax</taxon>
    </lineage>
</organism>
<name>M5FZZ6_DACPD</name>
<keyword evidence="3" id="KW-1185">Reference proteome</keyword>
<dbReference type="AlphaFoldDB" id="M5FZZ6"/>
<sequence length="188" mass="19941">MALPSSASAAGTPTSPGSGRGERKGEGEGEGQADAPPKMCKAQEEMGPKKNPHQPPLWLTIGLPRDVLTVLVSKVSTRKPAGGGFLHRVPATWIRGGQKRPGRSLEDHWATRFGQARLGRLGGGWRGVGKDGRGWMAQWEGGVIVERLGVLGGDPSARAGAGWAGVRGRGGREEREERWEEVVVKGRG</sequence>